<sequence length="669" mass="74569">MTSLAWKINRLKLMGAPEIAWRVQQLLQKKASKFGIGLLRSVPAPQLKRMGLPFLAGDGRDIDSAALRAAADAVLAGRWNVFALRGAALGFPPQWNRDPKTGTVAPLTLGKQIDYRNEKVVGDIKYLWEPNRHLELVALAQAWKVTGEPRYADGARSLLQSWFEQCPYPMGVHWTSSLELALRLLNWACAWELLGGLASPLFQGEAGQRFLQQWLAAIYQHAHFIAGYFSRHSSANNHLFGEYMGLFVASSVWPCWPESAKWQALARKGLEEEALKQNTPDGVNREQAVYYQHEVMDMMLLCQRIGQANGAGFSAAYLQRLERLADFIAALMDVDGNVPMTGDADDAQMVRLAHDDGWHRYRSLLASCAVLFGRADFKRKAGHFDDKNRWLFGVAGLRQWQALDASGAEAPVMAFPEGGYFLLGSHFGTPDEVRLVADCAPLGYLSIAAHGHADALAFTLSVSGEELLTDPGTYAYHTQKKWRDYFRSTPAHNTVAVDGLDQSEIGGNFMWLKKANARMIAHETDSEVQVFEGEHDGYGRLADPVLHRRRIEFNFNNKCIVVKDILQCTNVHDISVHWQFGDHCVVTVDEGQLRVQGLRSGLRMRCSHGTLDVLRGSDTPPGGWISRRFDEKSPIASAAWRMRVQGTTEIVTHIELMPQASPADSPANY</sequence>
<dbReference type="Pfam" id="PF07940">
    <property type="entry name" value="Hepar_II_III_C"/>
    <property type="match status" value="1"/>
</dbReference>
<reference evidence="7 8" key="1">
    <citation type="submission" date="2024-01" db="EMBL/GenBank/DDBJ databases">
        <title>Draft genome sequences of nine bacterial species from freshwater ponds near Washington, DC.</title>
        <authorList>
            <person name="Pavloudi C."/>
            <person name="Oliver L."/>
            <person name="Slattery K."/>
            <person name="Lissner G."/>
            <person name="Saw J.H."/>
        </authorList>
    </citation>
    <scope>NUCLEOTIDE SEQUENCE [LARGE SCALE GENOMIC DNA]</scope>
    <source>
        <strain evidence="8">TB1-E2</strain>
    </source>
</reference>
<dbReference type="Gene3D" id="2.70.98.70">
    <property type="match status" value="1"/>
</dbReference>
<feature type="domain" description="Heparinase II/III-like C-terminal" evidence="5">
    <location>
        <begin position="411"/>
        <end position="647"/>
    </location>
</feature>
<evidence type="ECO:0000256" key="3">
    <source>
        <dbReference type="ARBA" id="ARBA00022764"/>
    </source>
</evidence>
<organism evidence="7 8">
    <name type="scientific">Janthinobacterium aestuarii</name>
    <dbReference type="NCBI Taxonomy" id="2985511"/>
    <lineage>
        <taxon>Bacteria</taxon>
        <taxon>Pseudomonadati</taxon>
        <taxon>Pseudomonadota</taxon>
        <taxon>Betaproteobacteria</taxon>
        <taxon>Burkholderiales</taxon>
        <taxon>Oxalobacteraceae</taxon>
        <taxon>Janthinobacterium</taxon>
    </lineage>
</organism>
<dbReference type="Proteomes" id="UP001373909">
    <property type="component" value="Chromosome"/>
</dbReference>
<evidence type="ECO:0000313" key="7">
    <source>
        <dbReference type="EMBL" id="WWO48136.1"/>
    </source>
</evidence>
<protein>
    <submittedName>
        <fullName evidence="7">Alginate lyase family protein</fullName>
    </submittedName>
</protein>
<gene>
    <name evidence="7" type="ORF">OPV09_08520</name>
</gene>
<keyword evidence="2" id="KW-0732">Signal</keyword>
<dbReference type="GO" id="GO:0016829">
    <property type="term" value="F:lyase activity"/>
    <property type="evidence" value="ECO:0007669"/>
    <property type="project" value="UniProtKB-KW"/>
</dbReference>
<comment type="subcellular location">
    <subcellularLocation>
        <location evidence="1">Periplasm</location>
    </subcellularLocation>
</comment>
<dbReference type="EMBL" id="CP142523">
    <property type="protein sequence ID" value="WWO48136.1"/>
    <property type="molecule type" value="Genomic_DNA"/>
</dbReference>
<dbReference type="InterPro" id="IPR031680">
    <property type="entry name" value="Hepar_II_III_N"/>
</dbReference>
<dbReference type="InterPro" id="IPR008929">
    <property type="entry name" value="Chondroitin_lyas"/>
</dbReference>
<feature type="domain" description="Heparin-sulfate lyase N-terminal" evidence="6">
    <location>
        <begin position="107"/>
        <end position="348"/>
    </location>
</feature>
<evidence type="ECO:0000259" key="5">
    <source>
        <dbReference type="Pfam" id="PF07940"/>
    </source>
</evidence>
<name>A0ABZ2GRQ0_9BURK</name>
<keyword evidence="4 7" id="KW-0456">Lyase</keyword>
<dbReference type="InterPro" id="IPR012480">
    <property type="entry name" value="Hepar_II_III_C"/>
</dbReference>
<dbReference type="PANTHER" id="PTHR39210:SF1">
    <property type="entry name" value="HEPARIN-SULFATE LYASE"/>
    <property type="match status" value="1"/>
</dbReference>
<evidence type="ECO:0000256" key="4">
    <source>
        <dbReference type="ARBA" id="ARBA00023239"/>
    </source>
</evidence>
<accession>A0ABZ2GRQ0</accession>
<dbReference type="RefSeq" id="WP_338681218.1">
    <property type="nucleotide sequence ID" value="NZ_CP142523.1"/>
</dbReference>
<evidence type="ECO:0000259" key="6">
    <source>
        <dbReference type="Pfam" id="PF16889"/>
    </source>
</evidence>
<keyword evidence="3" id="KW-0574">Periplasm</keyword>
<evidence type="ECO:0000256" key="2">
    <source>
        <dbReference type="ARBA" id="ARBA00022729"/>
    </source>
</evidence>
<dbReference type="PANTHER" id="PTHR39210">
    <property type="entry name" value="HEPARIN-SULFATE LYASE"/>
    <property type="match status" value="1"/>
</dbReference>
<dbReference type="SUPFAM" id="SSF48230">
    <property type="entry name" value="Chondroitin AC/alginate lyase"/>
    <property type="match status" value="1"/>
</dbReference>
<evidence type="ECO:0000256" key="1">
    <source>
        <dbReference type="ARBA" id="ARBA00004418"/>
    </source>
</evidence>
<evidence type="ECO:0000313" key="8">
    <source>
        <dbReference type="Proteomes" id="UP001373909"/>
    </source>
</evidence>
<dbReference type="Gene3D" id="1.50.10.100">
    <property type="entry name" value="Chondroitin AC/alginate lyase"/>
    <property type="match status" value="1"/>
</dbReference>
<proteinExistence type="predicted"/>
<dbReference type="Pfam" id="PF16889">
    <property type="entry name" value="Hepar_II_III_N"/>
    <property type="match status" value="1"/>
</dbReference>
<keyword evidence="8" id="KW-1185">Reference proteome</keyword>